<reference evidence="3 4" key="1">
    <citation type="journal article" date="2009" name="Environ. Microbiol.">
        <title>Four newly isolated fuselloviruses from extreme geothermal environments reveal unusual morphologies and a possible interviral recombination mechanism.</title>
        <authorList>
            <person name="Redder P."/>
            <person name="Peng X."/>
            <person name="Brugger K."/>
            <person name="Shah S.A."/>
            <person name="Roesch F."/>
            <person name="Greve B."/>
            <person name="She Q."/>
            <person name="Schleper C."/>
            <person name="Forterre P."/>
            <person name="Garrett R.A."/>
            <person name="Prangishvili D."/>
        </authorList>
    </citation>
    <scope>NUCLEOTIDE SEQUENCE [LARGE SCALE GENOMIC DNA]</scope>
</reference>
<evidence type="ECO:0000313" key="3">
    <source>
        <dbReference type="EMBL" id="ACZ35812.1"/>
    </source>
</evidence>
<evidence type="ECO:0000259" key="2">
    <source>
        <dbReference type="PROSITE" id="PS50157"/>
    </source>
</evidence>
<dbReference type="InterPro" id="IPR036236">
    <property type="entry name" value="Znf_C2H2_sf"/>
</dbReference>
<dbReference type="PROSITE" id="PS50157">
    <property type="entry name" value="ZINC_FINGER_C2H2_2"/>
    <property type="match status" value="2"/>
</dbReference>
<dbReference type="EMBL" id="FJ870917">
    <property type="protein sequence ID" value="ACZ35812.1"/>
    <property type="molecule type" value="Genomic_DNA"/>
</dbReference>
<dbReference type="InterPro" id="IPR013087">
    <property type="entry name" value="Znf_C2H2_type"/>
</dbReference>
<dbReference type="Pfam" id="PF22034">
    <property type="entry name" value="B129_C2H2-zf"/>
    <property type="match status" value="1"/>
</dbReference>
<evidence type="ECO:0000313" key="4">
    <source>
        <dbReference type="Proteomes" id="UP000009161"/>
    </source>
</evidence>
<evidence type="ECO:0000256" key="1">
    <source>
        <dbReference type="PROSITE-ProRule" id="PRU00042"/>
    </source>
</evidence>
<keyword evidence="4" id="KW-1185">Reference proteome</keyword>
<dbReference type="Gene3D" id="6.20.390.10">
    <property type="match status" value="1"/>
</dbReference>
<keyword evidence="1" id="KW-0863">Zinc-finger</keyword>
<dbReference type="SMART" id="SM00355">
    <property type="entry name" value="ZnF_C2H2"/>
    <property type="match status" value="2"/>
</dbReference>
<dbReference type="GO" id="GO:0008270">
    <property type="term" value="F:zinc ion binding"/>
    <property type="evidence" value="ECO:0007669"/>
    <property type="project" value="UniProtKB-KW"/>
</dbReference>
<dbReference type="Pfam" id="PF00096">
    <property type="entry name" value="zf-C2H2"/>
    <property type="match status" value="1"/>
</dbReference>
<keyword evidence="1" id="KW-0862">Zinc</keyword>
<protein>
    <recommendedName>
        <fullName evidence="2">C2H2-type domain-containing protein</fullName>
    </recommendedName>
</protein>
<keyword evidence="1" id="KW-0479">Metal-binding</keyword>
<feature type="domain" description="C2H2-type" evidence="2">
    <location>
        <begin position="71"/>
        <end position="95"/>
    </location>
</feature>
<feature type="domain" description="C2H2-type" evidence="2">
    <location>
        <begin position="97"/>
        <end position="120"/>
    </location>
</feature>
<dbReference type="KEGG" id="vg:8676790"/>
<accession>D1GFB1</accession>
<dbReference type="PROSITE" id="PS00028">
    <property type="entry name" value="ZINC_FINGER_C2H2_1"/>
    <property type="match status" value="1"/>
</dbReference>
<sequence>MPDIKKYQVSHGKENKGVFFHLSSEEYEIYKNLPEEQKRALRLLIKTLIRNPNLLNDNLVKYAMLKSINTFTCPICLMPFSSYKGLIEHIRYTTHNLKCRYCGKTFTSQDALLDHICKKHNICVS</sequence>
<dbReference type="InterPro" id="IPR054177">
    <property type="entry name" value="B129_C2H2-Znf"/>
</dbReference>
<dbReference type="GeneID" id="8676790"/>
<organism evidence="3 4">
    <name type="scientific">Betafusellovirus yellowstonense</name>
    <dbReference type="NCBI Taxonomy" id="693629"/>
    <lineage>
        <taxon>Viruses</taxon>
        <taxon>Viruses incertae sedis</taxon>
        <taxon>Fuselloviridae</taxon>
        <taxon>Betafusellovirus</taxon>
    </lineage>
</organism>
<dbReference type="RefSeq" id="YP_003331432.1">
    <property type="nucleotide sequence ID" value="NC_013585.1"/>
</dbReference>
<dbReference type="Gene3D" id="3.30.160.60">
    <property type="entry name" value="Classic Zinc Finger"/>
    <property type="match status" value="1"/>
</dbReference>
<dbReference type="Proteomes" id="UP000009161">
    <property type="component" value="Segment"/>
</dbReference>
<dbReference type="SUPFAM" id="SSF57667">
    <property type="entry name" value="beta-beta-alpha zinc fingers"/>
    <property type="match status" value="1"/>
</dbReference>
<proteinExistence type="predicted"/>
<name>D1GFB1_9VIRU</name>